<keyword evidence="6" id="KW-0732">Signal</keyword>
<dbReference type="GO" id="GO:0005576">
    <property type="term" value="C:extracellular region"/>
    <property type="evidence" value="ECO:0007669"/>
    <property type="project" value="UniProtKB-SubCell"/>
</dbReference>
<evidence type="ECO:0000256" key="6">
    <source>
        <dbReference type="ARBA" id="ARBA00022729"/>
    </source>
</evidence>
<evidence type="ECO:0000256" key="12">
    <source>
        <dbReference type="PIRSR" id="PIRSR601842-2"/>
    </source>
</evidence>
<evidence type="ECO:0000256" key="1">
    <source>
        <dbReference type="ARBA" id="ARBA00004613"/>
    </source>
</evidence>
<keyword evidence="9 13" id="KW-0482">Metalloprotease</keyword>
<evidence type="ECO:0000256" key="7">
    <source>
        <dbReference type="ARBA" id="ARBA00022801"/>
    </source>
</evidence>
<keyword evidence="16" id="KW-1185">Reference proteome</keyword>
<sequence>MRATQIASLSAFIASSVAHPFHGTAEKSLQARQLAGNLERFRPQQRSEYVNATVVESGDLPDPSSNSSIAARQGGYVAAAAALVRATYPNAEFRQLDDNYVSSSGIGHVYFKQTVFGFDIDDADFNVNVRPDGTIFSYGDSFYTGPLPGSAPSLSQLLEPVAAVTGVVETLALPIEPSEGEVIEDGARFTVEGLSNVESAPQGQLVYYRAGESLVPAWRLETDVGDAWLTSYIQADGSNQVIAVTDYVADAESYQVFEWPLNDPRGNKRTIEVNPRDREASRLGWHADAGQKYTETRGNNAIAQSNADGDAEYLSEPRPSDRGLNFRAPFNEAWEPAEYVNASIIQLFYTSNKYRDVIYELGFTEAAGNFQTDNFGNGGRGDDSVILNTQDGSGVNNANFATPPDGQQGRMRMYRFNLTTPNRDSSFEAGIVIHEYTHGLTNRMTGGPANSRCLAVLESGGMGEGWSDFFATAIRVKRRDTRAVNYPIGDYAFNNANGIRAVIYSTSLQTNPYTYSTLNTLTRVHQFGTVWCSILYEVMWNLIDRHGNTDREEPDLDRFGVPRDGRYLSMKLVLDGLGLQPCNPTFIQARDAILDADRALTNGSNLCLLWTGFAKRGLGEGAERVGTVYTDSFVVPAGVC</sequence>
<evidence type="ECO:0000256" key="10">
    <source>
        <dbReference type="ARBA" id="ARBA00023145"/>
    </source>
</evidence>
<evidence type="ECO:0000256" key="4">
    <source>
        <dbReference type="ARBA" id="ARBA00022670"/>
    </source>
</evidence>
<feature type="active site" evidence="11">
    <location>
        <position position="435"/>
    </location>
</feature>
<name>A0A2D3VJ95_9PEZI</name>
<feature type="binding site" evidence="12">
    <location>
        <position position="434"/>
    </location>
    <ligand>
        <name>Zn(2+)</name>
        <dbReference type="ChEBI" id="CHEBI:29105"/>
        <note>catalytic</note>
    </ligand>
</feature>
<feature type="binding site" evidence="12">
    <location>
        <position position="464"/>
    </location>
    <ligand>
        <name>Zn(2+)</name>
        <dbReference type="ChEBI" id="CHEBI:29105"/>
        <note>catalytic</note>
    </ligand>
</feature>
<dbReference type="PRINTS" id="PR00999">
    <property type="entry name" value="FUNGALYSIN"/>
</dbReference>
<dbReference type="EMBL" id="FJUY01000010">
    <property type="protein sequence ID" value="CZT20973.1"/>
    <property type="molecule type" value="Genomic_DNA"/>
</dbReference>
<dbReference type="PANTHER" id="PTHR33478">
    <property type="entry name" value="EXTRACELLULAR METALLOPROTEINASE MEP"/>
    <property type="match status" value="1"/>
</dbReference>
<dbReference type="InterPro" id="IPR011096">
    <property type="entry name" value="FTP_domain"/>
</dbReference>
<dbReference type="STRING" id="112498.A0A2D3VJ95"/>
<organism evidence="15 16">
    <name type="scientific">Ramularia collo-cygni</name>
    <dbReference type="NCBI Taxonomy" id="112498"/>
    <lineage>
        <taxon>Eukaryota</taxon>
        <taxon>Fungi</taxon>
        <taxon>Dikarya</taxon>
        <taxon>Ascomycota</taxon>
        <taxon>Pezizomycotina</taxon>
        <taxon>Dothideomycetes</taxon>
        <taxon>Dothideomycetidae</taxon>
        <taxon>Mycosphaerellales</taxon>
        <taxon>Mycosphaerellaceae</taxon>
        <taxon>Ramularia</taxon>
    </lineage>
</organism>
<dbReference type="Gene3D" id="3.10.170.10">
    <property type="match status" value="1"/>
</dbReference>
<dbReference type="GO" id="GO:0006508">
    <property type="term" value="P:proteolysis"/>
    <property type="evidence" value="ECO:0007669"/>
    <property type="project" value="UniProtKB-KW"/>
</dbReference>
<dbReference type="InterPro" id="IPR001842">
    <property type="entry name" value="Peptidase_M36"/>
</dbReference>
<reference evidence="15 16" key="1">
    <citation type="submission" date="2016-03" db="EMBL/GenBank/DDBJ databases">
        <authorList>
            <person name="Ploux O."/>
        </authorList>
    </citation>
    <scope>NUCLEOTIDE SEQUENCE [LARGE SCALE GENOMIC DNA]</scope>
    <source>
        <strain evidence="15 16">URUG2</strain>
    </source>
</reference>
<keyword evidence="10 13" id="KW-0865">Zymogen</keyword>
<dbReference type="AlphaFoldDB" id="A0A2D3VJ95"/>
<keyword evidence="5 12" id="KW-0479">Metal-binding</keyword>
<evidence type="ECO:0000256" key="9">
    <source>
        <dbReference type="ARBA" id="ARBA00023049"/>
    </source>
</evidence>
<comment type="subcellular location">
    <subcellularLocation>
        <location evidence="1 13">Secreted</location>
    </subcellularLocation>
</comment>
<protein>
    <recommendedName>
        <fullName evidence="13">Extracellular metalloproteinase</fullName>
        <ecNumber evidence="13">3.4.24.-</ecNumber>
    </recommendedName>
    <alternativeName>
        <fullName evidence="13">Fungalysin</fullName>
    </alternativeName>
</protein>
<dbReference type="GO" id="GO:0004222">
    <property type="term" value="F:metalloendopeptidase activity"/>
    <property type="evidence" value="ECO:0007669"/>
    <property type="project" value="InterPro"/>
</dbReference>
<feature type="binding site" evidence="12">
    <location>
        <position position="250"/>
    </location>
    <ligand>
        <name>Zn(2+)</name>
        <dbReference type="ChEBI" id="CHEBI:29105"/>
        <note>catalytic</note>
    </ligand>
</feature>
<evidence type="ECO:0000256" key="8">
    <source>
        <dbReference type="ARBA" id="ARBA00022833"/>
    </source>
</evidence>
<dbReference type="PANTHER" id="PTHR33478:SF1">
    <property type="entry name" value="EXTRACELLULAR METALLOPROTEINASE MEP"/>
    <property type="match status" value="1"/>
</dbReference>
<evidence type="ECO:0000256" key="2">
    <source>
        <dbReference type="ARBA" id="ARBA00006006"/>
    </source>
</evidence>
<accession>A0A2D3VJ95</accession>
<dbReference type="InterPro" id="IPR027268">
    <property type="entry name" value="Peptidase_M4/M1_CTD_sf"/>
</dbReference>
<gene>
    <name evidence="15" type="ORF">RCC_06834</name>
</gene>
<dbReference type="Gene3D" id="1.10.390.10">
    <property type="entry name" value="Neutral Protease Domain 2"/>
    <property type="match status" value="1"/>
</dbReference>
<evidence type="ECO:0000256" key="13">
    <source>
        <dbReference type="RuleBase" id="RU364017"/>
    </source>
</evidence>
<dbReference type="CDD" id="cd09596">
    <property type="entry name" value="M36"/>
    <property type="match status" value="1"/>
</dbReference>
<feature type="unsure residue" description="D or N" evidence="15">
    <location>
        <position position="59"/>
    </location>
</feature>
<keyword evidence="3 13" id="KW-0964">Secreted</keyword>
<proteinExistence type="inferred from homology"/>
<feature type="binding site" evidence="12">
    <location>
        <position position="438"/>
    </location>
    <ligand>
        <name>Zn(2+)</name>
        <dbReference type="ChEBI" id="CHEBI:29105"/>
        <note>catalytic</note>
    </ligand>
</feature>
<dbReference type="InterPro" id="IPR050371">
    <property type="entry name" value="Fungal_virulence_M36"/>
</dbReference>
<keyword evidence="4 13" id="KW-0645">Protease</keyword>
<dbReference type="GO" id="GO:0008270">
    <property type="term" value="F:zinc ion binding"/>
    <property type="evidence" value="ECO:0007669"/>
    <property type="project" value="InterPro"/>
</dbReference>
<dbReference type="EC" id="3.4.24.-" evidence="13"/>
<evidence type="ECO:0000313" key="15">
    <source>
        <dbReference type="EMBL" id="CZT20973.1"/>
    </source>
</evidence>
<dbReference type="Proteomes" id="UP000225277">
    <property type="component" value="Unassembled WGS sequence"/>
</dbReference>
<dbReference type="Pfam" id="PF02128">
    <property type="entry name" value="Peptidase_M36"/>
    <property type="match status" value="1"/>
</dbReference>
<keyword evidence="8 12" id="KW-0862">Zinc</keyword>
<evidence type="ECO:0000256" key="3">
    <source>
        <dbReference type="ARBA" id="ARBA00022525"/>
    </source>
</evidence>
<comment type="similarity">
    <text evidence="2 13">Belongs to the peptidase M36 family.</text>
</comment>
<feature type="domain" description="FTP" evidence="14">
    <location>
        <begin position="91"/>
        <end position="142"/>
    </location>
</feature>
<evidence type="ECO:0000259" key="14">
    <source>
        <dbReference type="Pfam" id="PF07504"/>
    </source>
</evidence>
<keyword evidence="7 13" id="KW-0378">Hydrolase</keyword>
<comment type="cofactor">
    <cofactor evidence="12">
        <name>Zn(2+)</name>
        <dbReference type="ChEBI" id="CHEBI:29105"/>
    </cofactor>
    <text evidence="12">Binds 1 zinc ion per subunit.</text>
</comment>
<evidence type="ECO:0000313" key="16">
    <source>
        <dbReference type="Proteomes" id="UP000225277"/>
    </source>
</evidence>
<dbReference type="SUPFAM" id="SSF55486">
    <property type="entry name" value="Metalloproteases ('zincins'), catalytic domain"/>
    <property type="match status" value="1"/>
</dbReference>
<evidence type="ECO:0000256" key="5">
    <source>
        <dbReference type="ARBA" id="ARBA00022723"/>
    </source>
</evidence>
<dbReference type="Pfam" id="PF07504">
    <property type="entry name" value="FTP"/>
    <property type="match status" value="1"/>
</dbReference>
<dbReference type="OrthoDB" id="3227768at2759"/>
<evidence type="ECO:0000256" key="11">
    <source>
        <dbReference type="PIRSR" id="PIRSR601842-1"/>
    </source>
</evidence>